<dbReference type="EMBL" id="JARRAF010000035">
    <property type="protein sequence ID" value="MDK2126315.1"/>
    <property type="molecule type" value="Genomic_DNA"/>
</dbReference>
<dbReference type="RefSeq" id="WP_284102633.1">
    <property type="nucleotide sequence ID" value="NZ_JARRAF010000035.1"/>
</dbReference>
<dbReference type="InterPro" id="IPR035242">
    <property type="entry name" value="DUF5329"/>
</dbReference>
<keyword evidence="3" id="KW-1185">Reference proteome</keyword>
<comment type="caution">
    <text evidence="2">The sequence shown here is derived from an EMBL/GenBank/DDBJ whole genome shotgun (WGS) entry which is preliminary data.</text>
</comment>
<name>A0ABT7E1X6_9NEIS</name>
<feature type="signal peptide" evidence="1">
    <location>
        <begin position="1"/>
        <end position="17"/>
    </location>
</feature>
<reference evidence="2" key="1">
    <citation type="submission" date="2023-03" db="EMBL/GenBank/DDBJ databases">
        <title>Chitinimonas shenzhenensis gen. nov., sp. nov., a novel member of family Burkholderiaceae isolated from activated sludge collected in Shen Zhen, China.</title>
        <authorList>
            <person name="Wang X."/>
        </authorList>
    </citation>
    <scope>NUCLEOTIDE SEQUENCE</scope>
    <source>
        <strain evidence="2">DQS-5</strain>
    </source>
</reference>
<protein>
    <submittedName>
        <fullName evidence="2">DUF5329 domain-containing protein</fullName>
    </submittedName>
</protein>
<dbReference type="Proteomes" id="UP001172778">
    <property type="component" value="Unassembled WGS sequence"/>
</dbReference>
<dbReference type="Pfam" id="PF17263">
    <property type="entry name" value="DUF5329"/>
    <property type="match status" value="1"/>
</dbReference>
<gene>
    <name evidence="2" type="ORF">PZA18_19915</name>
</gene>
<organism evidence="2 3">
    <name type="scientific">Parachitinimonas caeni</name>
    <dbReference type="NCBI Taxonomy" id="3031301"/>
    <lineage>
        <taxon>Bacteria</taxon>
        <taxon>Pseudomonadati</taxon>
        <taxon>Pseudomonadota</taxon>
        <taxon>Betaproteobacteria</taxon>
        <taxon>Neisseriales</taxon>
        <taxon>Chitinibacteraceae</taxon>
        <taxon>Parachitinimonas</taxon>
    </lineage>
</organism>
<keyword evidence="1" id="KW-0732">Signal</keyword>
<accession>A0ABT7E1X6</accession>
<feature type="chain" id="PRO_5046272555" evidence="1">
    <location>
        <begin position="18"/>
        <end position="118"/>
    </location>
</feature>
<sequence>MQIKLFALLCLSSPAFAITPQADAEVKHLLSYVGHSTCEFLRNGEAYAANDAKSHLEMKYQKTKDRLGSADDFVNKVANGSSMTGRPYEIRCQGSKQLAAAWLNAELIKFRQKNEGKH</sequence>
<evidence type="ECO:0000256" key="1">
    <source>
        <dbReference type="SAM" id="SignalP"/>
    </source>
</evidence>
<evidence type="ECO:0000313" key="2">
    <source>
        <dbReference type="EMBL" id="MDK2126315.1"/>
    </source>
</evidence>
<proteinExistence type="predicted"/>
<evidence type="ECO:0000313" key="3">
    <source>
        <dbReference type="Proteomes" id="UP001172778"/>
    </source>
</evidence>